<dbReference type="GO" id="GO:0005506">
    <property type="term" value="F:iron ion binding"/>
    <property type="evidence" value="ECO:0007669"/>
    <property type="project" value="InterPro"/>
</dbReference>
<dbReference type="EMBL" id="JYNX01000004">
    <property type="protein sequence ID" value="KMO84978.1"/>
    <property type="molecule type" value="Genomic_DNA"/>
</dbReference>
<comment type="caution">
    <text evidence="1">The sequence shown here is derived from an EMBL/GenBank/DDBJ whole genome shotgun (WGS) entry which is preliminary data.</text>
</comment>
<evidence type="ECO:0000313" key="1">
    <source>
        <dbReference type="EMBL" id="KMO84978.1"/>
    </source>
</evidence>
<gene>
    <name evidence="1" type="ORF">MCHUDSM44219_00077</name>
</gene>
<evidence type="ECO:0000313" key="2">
    <source>
        <dbReference type="Proteomes" id="UP000036176"/>
    </source>
</evidence>
<dbReference type="SUPFAM" id="SSF48264">
    <property type="entry name" value="Cytochrome P450"/>
    <property type="match status" value="1"/>
</dbReference>
<dbReference type="GO" id="GO:0004497">
    <property type="term" value="F:monooxygenase activity"/>
    <property type="evidence" value="ECO:0007669"/>
    <property type="project" value="InterPro"/>
</dbReference>
<proteinExistence type="predicted"/>
<dbReference type="AlphaFoldDB" id="A0A0J6WS51"/>
<dbReference type="InterPro" id="IPR036396">
    <property type="entry name" value="Cyt_P450_sf"/>
</dbReference>
<dbReference type="GO" id="GO:0020037">
    <property type="term" value="F:heme binding"/>
    <property type="evidence" value="ECO:0007669"/>
    <property type="project" value="InterPro"/>
</dbReference>
<protein>
    <submittedName>
        <fullName evidence="1">Uncharacterized protein</fullName>
    </submittedName>
</protein>
<dbReference type="GO" id="GO:0016705">
    <property type="term" value="F:oxidoreductase activity, acting on paired donors, with incorporation or reduction of molecular oxygen"/>
    <property type="evidence" value="ECO:0007669"/>
    <property type="project" value="InterPro"/>
</dbReference>
<reference evidence="1 2" key="1">
    <citation type="journal article" date="2015" name="Genome Biol. Evol.">
        <title>Characterization of Three Mycobacterium spp. with Potential Use in Bioremediation by Genome Sequencing and Comparative Genomics.</title>
        <authorList>
            <person name="Das S."/>
            <person name="Pettersson B.M."/>
            <person name="Behra P.R."/>
            <person name="Ramesh M."/>
            <person name="Dasgupta S."/>
            <person name="Bhattacharya A."/>
            <person name="Kirsebom L.A."/>
        </authorList>
    </citation>
    <scope>NUCLEOTIDE SEQUENCE [LARGE SCALE GENOMIC DNA]</scope>
    <source>
        <strain evidence="1 2">DSM 44219</strain>
    </source>
</reference>
<sequence length="114" mass="11827">MQSLRLPAMLSARIGGGAGDGAATVVLGRRLCDVLGALGVPVRDWLAVSRWVDDDDDREALGGYVDVLVADRCRLPGDDLVSDLVAHDCDGRGLTAEEVHAIVADCLAAAAQSS</sequence>
<dbReference type="Gene3D" id="1.10.630.10">
    <property type="entry name" value="Cytochrome P450"/>
    <property type="match status" value="1"/>
</dbReference>
<keyword evidence="2" id="KW-1185">Reference proteome</keyword>
<dbReference type="PATRIC" id="fig|1800.3.peg.77"/>
<accession>A0A0J6WS51</accession>
<dbReference type="Proteomes" id="UP000036176">
    <property type="component" value="Unassembled WGS sequence"/>
</dbReference>
<organism evidence="1 2">
    <name type="scientific">Mycolicibacterium chubuense</name>
    <name type="common">Mycobacterium chubuense</name>
    <dbReference type="NCBI Taxonomy" id="1800"/>
    <lineage>
        <taxon>Bacteria</taxon>
        <taxon>Bacillati</taxon>
        <taxon>Actinomycetota</taxon>
        <taxon>Actinomycetes</taxon>
        <taxon>Mycobacteriales</taxon>
        <taxon>Mycobacteriaceae</taxon>
        <taxon>Mycolicibacterium</taxon>
    </lineage>
</organism>
<name>A0A0J6WS51_MYCCU</name>